<name>A0A1F6GYY4_9PROT</name>
<evidence type="ECO:0008006" key="4">
    <source>
        <dbReference type="Google" id="ProtNLM"/>
    </source>
</evidence>
<dbReference type="PANTHER" id="PTHR18964:SF149">
    <property type="entry name" value="BIFUNCTIONAL UDP-N-ACETYLGLUCOSAMINE 2-EPIMERASE_N-ACETYLMANNOSAMINE KINASE"/>
    <property type="match status" value="1"/>
</dbReference>
<comment type="caution">
    <text evidence="2">The sequence shown here is derived from an EMBL/GenBank/DDBJ whole genome shotgun (WGS) entry which is preliminary data.</text>
</comment>
<dbReference type="InterPro" id="IPR049874">
    <property type="entry name" value="ROK_cs"/>
</dbReference>
<dbReference type="InterPro" id="IPR043129">
    <property type="entry name" value="ATPase_NBD"/>
</dbReference>
<evidence type="ECO:0000313" key="2">
    <source>
        <dbReference type="EMBL" id="OGH03240.1"/>
    </source>
</evidence>
<reference evidence="2 3" key="1">
    <citation type="journal article" date="2016" name="Nat. Commun.">
        <title>Thousands of microbial genomes shed light on interconnected biogeochemical processes in an aquifer system.</title>
        <authorList>
            <person name="Anantharaman K."/>
            <person name="Brown C.T."/>
            <person name="Hug L.A."/>
            <person name="Sharon I."/>
            <person name="Castelle C.J."/>
            <person name="Probst A.J."/>
            <person name="Thomas B.C."/>
            <person name="Singh A."/>
            <person name="Wilkins M.J."/>
            <person name="Karaoz U."/>
            <person name="Brodie E.L."/>
            <person name="Williams K.H."/>
            <person name="Hubbard S.S."/>
            <person name="Banfield J.F."/>
        </authorList>
    </citation>
    <scope>NUCLEOTIDE SEQUENCE [LARGE SCALE GENOMIC DNA]</scope>
</reference>
<accession>A0A1F6GYY4</accession>
<dbReference type="SUPFAM" id="SSF53067">
    <property type="entry name" value="Actin-like ATPase domain"/>
    <property type="match status" value="1"/>
</dbReference>
<dbReference type="GO" id="GO:0009384">
    <property type="term" value="F:N-acylmannosamine kinase activity"/>
    <property type="evidence" value="ECO:0007669"/>
    <property type="project" value="TreeGrafter"/>
</dbReference>
<evidence type="ECO:0000256" key="1">
    <source>
        <dbReference type="ARBA" id="ARBA00006479"/>
    </source>
</evidence>
<dbReference type="PANTHER" id="PTHR18964">
    <property type="entry name" value="ROK (REPRESSOR, ORF, KINASE) FAMILY"/>
    <property type="match status" value="1"/>
</dbReference>
<gene>
    <name evidence="2" type="ORF">A2557_00765</name>
</gene>
<evidence type="ECO:0000313" key="3">
    <source>
        <dbReference type="Proteomes" id="UP000177583"/>
    </source>
</evidence>
<organism evidence="2 3">
    <name type="scientific">Candidatus Lambdaproteobacteria bacterium RIFOXYD2_FULL_56_26</name>
    <dbReference type="NCBI Taxonomy" id="1817773"/>
    <lineage>
        <taxon>Bacteria</taxon>
        <taxon>Pseudomonadati</taxon>
        <taxon>Pseudomonadota</taxon>
        <taxon>Candidatus Lambdaproteobacteria</taxon>
    </lineage>
</organism>
<dbReference type="GO" id="GO:0008761">
    <property type="term" value="F:UDP-N-acetylglucosamine 2-epimerase activity"/>
    <property type="evidence" value="ECO:0007669"/>
    <property type="project" value="TreeGrafter"/>
</dbReference>
<dbReference type="EMBL" id="MFNF01000018">
    <property type="protein sequence ID" value="OGH03240.1"/>
    <property type="molecule type" value="Genomic_DNA"/>
</dbReference>
<protein>
    <recommendedName>
        <fullName evidence="4">ROK family protein</fullName>
    </recommendedName>
</protein>
<dbReference type="Proteomes" id="UP000177583">
    <property type="component" value="Unassembled WGS sequence"/>
</dbReference>
<dbReference type="Pfam" id="PF00480">
    <property type="entry name" value="ROK"/>
    <property type="match status" value="1"/>
</dbReference>
<sequence>MRRIGIDLGGTKTELILTEENPLEVVAKTRVPTGQENGYNFIVGQIAGLVKEFLKQCPSPPSIGIGIPGTLNHKTGLVRNANTQCLIGKPFGKDLEAAIGLPVMVENDANCFALSEALFGAGQGYGRVMGIIMGTGLGGGLVENGRLWTGSMGIAGEFGHSTINYNGPACWCGNKGCLEVYISGTAAETFYRNLTGTHRKLAEIYEDYLARRSEPAQKTIEDLLFHFGLGMANLITCYDPDLLVIGGGVSKLPVLYDLGVKAVQSHIFNDELTTPIVQNRLGDSSGVYGAALLGGT</sequence>
<dbReference type="PROSITE" id="PS01125">
    <property type="entry name" value="ROK"/>
    <property type="match status" value="1"/>
</dbReference>
<dbReference type="Gene3D" id="3.30.420.40">
    <property type="match status" value="2"/>
</dbReference>
<comment type="similarity">
    <text evidence="1">Belongs to the ROK (NagC/XylR) family.</text>
</comment>
<proteinExistence type="inferred from homology"/>
<dbReference type="InterPro" id="IPR000600">
    <property type="entry name" value="ROK"/>
</dbReference>
<dbReference type="AlphaFoldDB" id="A0A1F6GYY4"/>